<evidence type="ECO:0000259" key="13">
    <source>
        <dbReference type="Pfam" id="PF09334"/>
    </source>
</evidence>
<keyword evidence="9 12" id="KW-0030">Aminoacyl-tRNA synthetase</keyword>
<dbReference type="SUPFAM" id="SSF52374">
    <property type="entry name" value="Nucleotidylyl transferase"/>
    <property type="match status" value="1"/>
</dbReference>
<dbReference type="GO" id="GO:0036464">
    <property type="term" value="C:cytoplasmic ribonucleoprotein granule"/>
    <property type="evidence" value="ECO:0007669"/>
    <property type="project" value="UniProtKB-ARBA"/>
</dbReference>
<feature type="domain" description="Methionyl-tRNA synthetase anticodon-binding" evidence="14">
    <location>
        <begin position="464"/>
        <end position="606"/>
    </location>
</feature>
<evidence type="ECO:0000313" key="16">
    <source>
        <dbReference type="Proteomes" id="UP001342314"/>
    </source>
</evidence>
<dbReference type="GO" id="GO:0006431">
    <property type="term" value="P:methionyl-tRNA aminoacylation"/>
    <property type="evidence" value="ECO:0007669"/>
    <property type="project" value="InterPro"/>
</dbReference>
<dbReference type="SUPFAM" id="SSF57770">
    <property type="entry name" value="Methionyl-tRNA synthetase (MetRS), Zn-domain"/>
    <property type="match status" value="1"/>
</dbReference>
<keyword evidence="7 12" id="KW-0067">ATP-binding</keyword>
<dbReference type="Pfam" id="PF09334">
    <property type="entry name" value="tRNA-synt_1g"/>
    <property type="match status" value="1"/>
</dbReference>
<accession>A0AAV5GPW5</accession>
<dbReference type="Gene3D" id="3.40.50.620">
    <property type="entry name" value="HUPs"/>
    <property type="match status" value="1"/>
</dbReference>
<keyword evidence="5 12" id="KW-0436">Ligase</keyword>
<evidence type="ECO:0000256" key="11">
    <source>
        <dbReference type="ARBA" id="ARBA00047364"/>
    </source>
</evidence>
<dbReference type="InterPro" id="IPR015413">
    <property type="entry name" value="Methionyl/Leucyl_tRNA_Synth"/>
</dbReference>
<dbReference type="InterPro" id="IPR029038">
    <property type="entry name" value="MetRS_Zn"/>
</dbReference>
<dbReference type="Gene3D" id="2.20.28.20">
    <property type="entry name" value="Methionyl-tRNA synthetase, Zn-domain"/>
    <property type="match status" value="1"/>
</dbReference>
<name>A0AAV5GPW5_9BASI</name>
<sequence>MASPFPAKPAESSTRKIRAGVELQDFRDADGKILPSNDSRNVLITSALPYVNNQPHLGNIIGSTLSADVFARYSRQRNNRTLYICGTDEYGTTTEVMAAKEGVSAQALCDKYHKLHAEAYEWFGIGFDHFGRTSTPKQTEICQDIFLKLYNNDWLEEHENQQLYCEKDKRFLADRYVEGTCPKCNYDGARGDQCEHCSVTYESPLELVNPRCSACGSTPAARMTAHLHIKLAELQPQIEAFVKKASSEGTWSSNGKAFTDGWLRGGLQSRGMTRDLEWGVRLPKELGPKWENKVMYVWFDAPIGYPSITANYTDEWQQWWRNPEHVTLYQFMGKDNVPFHTVLFPGYLLGSGDKWTMLNSISTTEYLQYEGTKFSKSKNVGVFGQNARETGVPASVWRYYLLMNRPEASDSEFTWDSFVALANAELLNNLGNFVNRMLKFAVAKLNGIVPDPRDGAYDGTQAYEFAPEDESFVSDINKLLASYIDQLDHQKIRGALMTLMQITGRGNQFIQDNRVDNTLLQNDPKRCAEVVLLALNLIYLVAALTHPFMPATSDSILAQLDAIPRSIPDTFSIDLLPGHKLGTPAHLFSRIDPANIPKWRAAYGGEAAKAALAGEGEPKLSKKAQDKARKAAQKAAAEAEAARPKSDEELVLFAKIKEQGDKIRRIKQGDKQDGDASLEEELARLKVMKEEVDALAKSLGGVQI</sequence>
<evidence type="ECO:0000256" key="9">
    <source>
        <dbReference type="ARBA" id="ARBA00023146"/>
    </source>
</evidence>
<dbReference type="GO" id="GO:0005829">
    <property type="term" value="C:cytosol"/>
    <property type="evidence" value="ECO:0007669"/>
    <property type="project" value="TreeGrafter"/>
</dbReference>
<proteinExistence type="inferred from homology"/>
<keyword evidence="8 12" id="KW-0648">Protein biosynthesis</keyword>
<dbReference type="Pfam" id="PF19303">
    <property type="entry name" value="Anticodon_3"/>
    <property type="match status" value="1"/>
</dbReference>
<gene>
    <name evidence="15" type="ORF">Rhopal_004313-T1</name>
</gene>
<dbReference type="InterPro" id="IPR014729">
    <property type="entry name" value="Rossmann-like_a/b/a_fold"/>
</dbReference>
<dbReference type="AlphaFoldDB" id="A0AAV5GPW5"/>
<comment type="catalytic activity">
    <reaction evidence="11">
        <text>tRNA(Met) + L-methionine + ATP = L-methionyl-tRNA(Met) + AMP + diphosphate</text>
        <dbReference type="Rhea" id="RHEA:13481"/>
        <dbReference type="Rhea" id="RHEA-COMP:9667"/>
        <dbReference type="Rhea" id="RHEA-COMP:9698"/>
        <dbReference type="ChEBI" id="CHEBI:30616"/>
        <dbReference type="ChEBI" id="CHEBI:33019"/>
        <dbReference type="ChEBI" id="CHEBI:57844"/>
        <dbReference type="ChEBI" id="CHEBI:78442"/>
        <dbReference type="ChEBI" id="CHEBI:78530"/>
        <dbReference type="ChEBI" id="CHEBI:456215"/>
        <dbReference type="EC" id="6.1.1.10"/>
    </reaction>
</comment>
<comment type="subcellular location">
    <subcellularLocation>
        <location evidence="1">Cytoplasm</location>
    </subcellularLocation>
</comment>
<dbReference type="InterPro" id="IPR014758">
    <property type="entry name" value="Met-tRNA_synth"/>
</dbReference>
<dbReference type="PRINTS" id="PR01041">
    <property type="entry name" value="TRNASYNTHMET"/>
</dbReference>
<evidence type="ECO:0000256" key="12">
    <source>
        <dbReference type="RuleBase" id="RU363039"/>
    </source>
</evidence>
<dbReference type="FunFam" id="2.20.28.20:FF:000001">
    <property type="entry name" value="Methionine--tRNA ligase"/>
    <property type="match status" value="1"/>
</dbReference>
<evidence type="ECO:0000256" key="2">
    <source>
        <dbReference type="ARBA" id="ARBA00005594"/>
    </source>
</evidence>
<organism evidence="15 16">
    <name type="scientific">Rhodotorula paludigena</name>
    <dbReference type="NCBI Taxonomy" id="86838"/>
    <lineage>
        <taxon>Eukaryota</taxon>
        <taxon>Fungi</taxon>
        <taxon>Dikarya</taxon>
        <taxon>Basidiomycota</taxon>
        <taxon>Pucciniomycotina</taxon>
        <taxon>Microbotryomycetes</taxon>
        <taxon>Sporidiobolales</taxon>
        <taxon>Sporidiobolaceae</taxon>
        <taxon>Rhodotorula</taxon>
    </lineage>
</organism>
<dbReference type="PANTHER" id="PTHR45765:SF1">
    <property type="entry name" value="METHIONINE--TRNA LIGASE, CYTOPLASMIC"/>
    <property type="match status" value="1"/>
</dbReference>
<dbReference type="InterPro" id="IPR033911">
    <property type="entry name" value="MetRS_core"/>
</dbReference>
<dbReference type="FunFam" id="1.10.730.10:FF:000037">
    <property type="entry name" value="Methionyl-tRNA synthetase"/>
    <property type="match status" value="1"/>
</dbReference>
<evidence type="ECO:0000313" key="15">
    <source>
        <dbReference type="EMBL" id="GJN91294.1"/>
    </source>
</evidence>
<keyword evidence="4" id="KW-0963">Cytoplasm</keyword>
<evidence type="ECO:0000259" key="14">
    <source>
        <dbReference type="Pfam" id="PF19303"/>
    </source>
</evidence>
<dbReference type="GO" id="GO:0005524">
    <property type="term" value="F:ATP binding"/>
    <property type="evidence" value="ECO:0007669"/>
    <property type="project" value="UniProtKB-KW"/>
</dbReference>
<comment type="similarity">
    <text evidence="2 12">Belongs to the class-I aminoacyl-tRNA synthetase family.</text>
</comment>
<dbReference type="GO" id="GO:0017101">
    <property type="term" value="C:aminoacyl-tRNA synthetase multienzyme complex"/>
    <property type="evidence" value="ECO:0007669"/>
    <property type="project" value="TreeGrafter"/>
</dbReference>
<evidence type="ECO:0000256" key="3">
    <source>
        <dbReference type="ARBA" id="ARBA00012838"/>
    </source>
</evidence>
<dbReference type="CDD" id="cd07957">
    <property type="entry name" value="Anticodon_Ia_Met"/>
    <property type="match status" value="1"/>
</dbReference>
<dbReference type="Proteomes" id="UP001342314">
    <property type="component" value="Unassembled WGS sequence"/>
</dbReference>
<dbReference type="PROSITE" id="PS00178">
    <property type="entry name" value="AA_TRNA_LIGASE_I"/>
    <property type="match status" value="1"/>
</dbReference>
<dbReference type="PANTHER" id="PTHR45765">
    <property type="entry name" value="METHIONINE--TRNA LIGASE"/>
    <property type="match status" value="1"/>
</dbReference>
<evidence type="ECO:0000256" key="1">
    <source>
        <dbReference type="ARBA" id="ARBA00004496"/>
    </source>
</evidence>
<dbReference type="CDD" id="cd00814">
    <property type="entry name" value="MetRS_core"/>
    <property type="match status" value="1"/>
</dbReference>
<evidence type="ECO:0000256" key="10">
    <source>
        <dbReference type="ARBA" id="ARBA00030904"/>
    </source>
</evidence>
<evidence type="ECO:0000256" key="7">
    <source>
        <dbReference type="ARBA" id="ARBA00022840"/>
    </source>
</evidence>
<dbReference type="InterPro" id="IPR041872">
    <property type="entry name" value="Anticodon_Met"/>
</dbReference>
<dbReference type="Gene3D" id="1.10.730.10">
    <property type="entry name" value="Isoleucyl-tRNA Synthetase, Domain 1"/>
    <property type="match status" value="1"/>
</dbReference>
<reference evidence="15 16" key="1">
    <citation type="submission" date="2021-12" db="EMBL/GenBank/DDBJ databases">
        <title>High titer production of polyol ester of fatty acids by Rhodotorula paludigena BS15 towards product separation-free biomass refinery.</title>
        <authorList>
            <person name="Mano J."/>
            <person name="Ono H."/>
            <person name="Tanaka T."/>
            <person name="Naito K."/>
            <person name="Sushida H."/>
            <person name="Ike M."/>
            <person name="Tokuyasu K."/>
            <person name="Kitaoka M."/>
        </authorList>
    </citation>
    <scope>NUCLEOTIDE SEQUENCE [LARGE SCALE GENOMIC DNA]</scope>
    <source>
        <strain evidence="15 16">BS15</strain>
    </source>
</reference>
<dbReference type="InterPro" id="IPR001412">
    <property type="entry name" value="aa-tRNA-synth_I_CS"/>
</dbReference>
<evidence type="ECO:0000256" key="5">
    <source>
        <dbReference type="ARBA" id="ARBA00022598"/>
    </source>
</evidence>
<dbReference type="EC" id="6.1.1.10" evidence="3"/>
<dbReference type="EMBL" id="BQKY01000008">
    <property type="protein sequence ID" value="GJN91294.1"/>
    <property type="molecule type" value="Genomic_DNA"/>
</dbReference>
<evidence type="ECO:0000256" key="8">
    <source>
        <dbReference type="ARBA" id="ARBA00022917"/>
    </source>
</evidence>
<dbReference type="GO" id="GO:0017102">
    <property type="term" value="C:methionyl glutamyl tRNA synthetase complex"/>
    <property type="evidence" value="ECO:0007669"/>
    <property type="project" value="UniProtKB-ARBA"/>
</dbReference>
<feature type="domain" description="Methionyl/Leucyl tRNA synthetase" evidence="13">
    <location>
        <begin position="42"/>
        <end position="437"/>
    </location>
</feature>
<dbReference type="InterPro" id="IPR009080">
    <property type="entry name" value="tRNAsynth_Ia_anticodon-bd"/>
</dbReference>
<comment type="caution">
    <text evidence="15">The sequence shown here is derived from an EMBL/GenBank/DDBJ whole genome shotgun (WGS) entry which is preliminary data.</text>
</comment>
<dbReference type="InterPro" id="IPR023458">
    <property type="entry name" value="Met-tRNA_ligase_1"/>
</dbReference>
<protein>
    <recommendedName>
        <fullName evidence="3">methionine--tRNA ligase</fullName>
        <ecNumber evidence="3">6.1.1.10</ecNumber>
    </recommendedName>
    <alternativeName>
        <fullName evidence="10">Methionyl-tRNA synthetase</fullName>
    </alternativeName>
</protein>
<keyword evidence="6 12" id="KW-0547">Nucleotide-binding</keyword>
<keyword evidence="16" id="KW-1185">Reference proteome</keyword>
<evidence type="ECO:0000256" key="6">
    <source>
        <dbReference type="ARBA" id="ARBA00022741"/>
    </source>
</evidence>
<dbReference type="GO" id="GO:0004825">
    <property type="term" value="F:methionine-tRNA ligase activity"/>
    <property type="evidence" value="ECO:0007669"/>
    <property type="project" value="UniProtKB-EC"/>
</dbReference>
<evidence type="ECO:0000256" key="4">
    <source>
        <dbReference type="ARBA" id="ARBA00022490"/>
    </source>
</evidence>
<dbReference type="NCBIfam" id="TIGR00398">
    <property type="entry name" value="metG"/>
    <property type="match status" value="1"/>
</dbReference>
<dbReference type="SUPFAM" id="SSF47323">
    <property type="entry name" value="Anticodon-binding domain of a subclass of class I aminoacyl-tRNA synthetases"/>
    <property type="match status" value="1"/>
</dbReference>